<comment type="subcellular location">
    <subcellularLocation>
        <location evidence="1">Membrane</location>
        <topology evidence="1">Multi-pass membrane protein</topology>
    </subcellularLocation>
</comment>
<feature type="transmembrane region" description="Helical" evidence="6">
    <location>
        <begin position="404"/>
        <end position="427"/>
    </location>
</feature>
<evidence type="ECO:0000256" key="6">
    <source>
        <dbReference type="SAM" id="Phobius"/>
    </source>
</evidence>
<dbReference type="OrthoDB" id="8904098at2759"/>
<dbReference type="GO" id="GO:0016020">
    <property type="term" value="C:membrane"/>
    <property type="evidence" value="ECO:0007669"/>
    <property type="project" value="UniProtKB-SubCell"/>
</dbReference>
<feature type="transmembrane region" description="Helical" evidence="6">
    <location>
        <begin position="250"/>
        <end position="270"/>
    </location>
</feature>
<evidence type="ECO:0000313" key="7">
    <source>
        <dbReference type="EMBL" id="KAF8403902.1"/>
    </source>
</evidence>
<dbReference type="InterPro" id="IPR036259">
    <property type="entry name" value="MFS_trans_sf"/>
</dbReference>
<dbReference type="Gene3D" id="1.20.1250.20">
    <property type="entry name" value="MFS general substrate transporter like domains"/>
    <property type="match status" value="1"/>
</dbReference>
<dbReference type="PANTHER" id="PTHR11654">
    <property type="entry name" value="OLIGOPEPTIDE TRANSPORTER-RELATED"/>
    <property type="match status" value="1"/>
</dbReference>
<comment type="caution">
    <text evidence="7">The sequence shown here is derived from an EMBL/GenBank/DDBJ whole genome shotgun (WGS) entry which is preliminary data.</text>
</comment>
<evidence type="ECO:0000256" key="2">
    <source>
        <dbReference type="ARBA" id="ARBA00005982"/>
    </source>
</evidence>
<protein>
    <recommendedName>
        <fullName evidence="9">Protein NRT1/ PTR FAMILY 7.1-like</fullName>
    </recommendedName>
</protein>
<feature type="transmembrane region" description="Helical" evidence="6">
    <location>
        <begin position="571"/>
        <end position="593"/>
    </location>
</feature>
<dbReference type="SUPFAM" id="SSF103473">
    <property type="entry name" value="MFS general substrate transporter"/>
    <property type="match status" value="1"/>
</dbReference>
<evidence type="ECO:0000256" key="5">
    <source>
        <dbReference type="ARBA" id="ARBA00023136"/>
    </source>
</evidence>
<dbReference type="FunFam" id="1.20.1250.20:FF:000094">
    <property type="entry name" value="protein NRT1/ PTR FAMILY 7.3"/>
    <property type="match status" value="1"/>
</dbReference>
<dbReference type="AlphaFoldDB" id="A0A834ZBY6"/>
<dbReference type="EMBL" id="JABCRI010000007">
    <property type="protein sequence ID" value="KAF8403902.1"/>
    <property type="molecule type" value="Genomic_DNA"/>
</dbReference>
<organism evidence="7 8">
    <name type="scientific">Tetracentron sinense</name>
    <name type="common">Spur-leaf</name>
    <dbReference type="NCBI Taxonomy" id="13715"/>
    <lineage>
        <taxon>Eukaryota</taxon>
        <taxon>Viridiplantae</taxon>
        <taxon>Streptophyta</taxon>
        <taxon>Embryophyta</taxon>
        <taxon>Tracheophyta</taxon>
        <taxon>Spermatophyta</taxon>
        <taxon>Magnoliopsida</taxon>
        <taxon>Trochodendrales</taxon>
        <taxon>Trochodendraceae</taxon>
        <taxon>Tetracentron</taxon>
    </lineage>
</organism>
<feature type="transmembrane region" description="Helical" evidence="6">
    <location>
        <begin position="69"/>
        <end position="93"/>
    </location>
</feature>
<feature type="transmembrane region" description="Helical" evidence="6">
    <location>
        <begin position="487"/>
        <end position="506"/>
    </location>
</feature>
<reference evidence="7 8" key="1">
    <citation type="submission" date="2020-04" db="EMBL/GenBank/DDBJ databases">
        <title>Plant Genome Project.</title>
        <authorList>
            <person name="Zhang R.-G."/>
        </authorList>
    </citation>
    <scope>NUCLEOTIDE SEQUENCE [LARGE SCALE GENOMIC DNA]</scope>
    <source>
        <strain evidence="7">YNK0</strain>
        <tissue evidence="7">Leaf</tissue>
    </source>
</reference>
<gene>
    <name evidence="7" type="ORF">HHK36_012008</name>
</gene>
<evidence type="ECO:0000256" key="3">
    <source>
        <dbReference type="ARBA" id="ARBA00022692"/>
    </source>
</evidence>
<dbReference type="OMA" id="YRYLKPC"/>
<keyword evidence="3 6" id="KW-0812">Transmembrane</keyword>
<feature type="transmembrane region" description="Helical" evidence="6">
    <location>
        <begin position="371"/>
        <end position="392"/>
    </location>
</feature>
<comment type="similarity">
    <text evidence="2">Belongs to the major facilitator superfamily. Proton-dependent oligopeptide transporter (POT/PTR) (TC 2.A.17) family.</text>
</comment>
<evidence type="ECO:0008006" key="9">
    <source>
        <dbReference type="Google" id="ProtNLM"/>
    </source>
</evidence>
<evidence type="ECO:0000256" key="1">
    <source>
        <dbReference type="ARBA" id="ARBA00004141"/>
    </source>
</evidence>
<feature type="transmembrane region" description="Helical" evidence="6">
    <location>
        <begin position="527"/>
        <end position="551"/>
    </location>
</feature>
<evidence type="ECO:0000313" key="8">
    <source>
        <dbReference type="Proteomes" id="UP000655225"/>
    </source>
</evidence>
<feature type="transmembrane region" description="Helical" evidence="6">
    <location>
        <begin position="177"/>
        <end position="194"/>
    </location>
</feature>
<dbReference type="CDD" id="cd17419">
    <property type="entry name" value="MFS_NPF7"/>
    <property type="match status" value="1"/>
</dbReference>
<name>A0A834ZBY6_TETSI</name>
<keyword evidence="4 6" id="KW-1133">Transmembrane helix</keyword>
<sequence>MAASDSLEFRDNDTLKIGEKNDFFGESQAVKINSIDNEQKMISLKRECFSDGQRKPKTTRYLGGWKSAILLLVNQGLATLAFFGVGVNLVLFLTRVLQQDNADAANSVSKWTGTVYMCSLVGAFLSDSYWGRYLTCAIFQLIFVLGLMMLSLTSWLFLIKPEGCGGREIDCLPTSSVGVAIFYLSIYLVAFGYGGHQPTIATFGADQFDEMDPTDKRSKASFFSFFYFALNFGSLFSNTILVYFEDSGKWTLGFLASTGSAIIALILFWLGTPGYRYFKPCGNPLPRVAQVFVAVVRKWDVMVPTDGDNLYEVEGSESAIKGSRKILHSNEFGFLDKAATMTVKDVGGQMNPWRICTVTQVEEVKCILKMLPIFLCTIIYSVVFTQMASLFVEQGSVMNSNIGNFHIPAASMSAFDICSVLVFTGIYRQIVIPFSGRLTGNPKGITELQRMGVGLVIGLLAMVAAGVTELQRLKRVVTGYENSSLSIFWQIPQYVLVGASEVFMYVGQLEFFNAQAPDGIKSFGSSLCMASISFGNYVSSMLVKMVMVITTRGNRPGWIPGDLNSGHMDRFYFLIAALTAIDFVIYFFCAKWYTPINLEESEREIKIEGQADNLL</sequence>
<keyword evidence="5 6" id="KW-0472">Membrane</keyword>
<proteinExistence type="inferred from homology"/>
<dbReference type="InterPro" id="IPR000109">
    <property type="entry name" value="POT_fam"/>
</dbReference>
<accession>A0A834ZBY6</accession>
<dbReference type="Pfam" id="PF00854">
    <property type="entry name" value="PTR2"/>
    <property type="match status" value="1"/>
</dbReference>
<feature type="transmembrane region" description="Helical" evidence="6">
    <location>
        <begin position="137"/>
        <end position="157"/>
    </location>
</feature>
<feature type="transmembrane region" description="Helical" evidence="6">
    <location>
        <begin position="225"/>
        <end position="244"/>
    </location>
</feature>
<dbReference type="Proteomes" id="UP000655225">
    <property type="component" value="Unassembled WGS sequence"/>
</dbReference>
<feature type="transmembrane region" description="Helical" evidence="6">
    <location>
        <begin position="113"/>
        <end position="130"/>
    </location>
</feature>
<keyword evidence="8" id="KW-1185">Reference proteome</keyword>
<feature type="transmembrane region" description="Helical" evidence="6">
    <location>
        <begin position="448"/>
        <end position="467"/>
    </location>
</feature>
<dbReference type="GO" id="GO:0022857">
    <property type="term" value="F:transmembrane transporter activity"/>
    <property type="evidence" value="ECO:0007669"/>
    <property type="project" value="InterPro"/>
</dbReference>
<evidence type="ECO:0000256" key="4">
    <source>
        <dbReference type="ARBA" id="ARBA00022989"/>
    </source>
</evidence>